<name>A0A8C2JL22_CYPCA</name>
<evidence type="ECO:0000256" key="1">
    <source>
        <dbReference type="SAM" id="MobiDB-lite"/>
    </source>
</evidence>
<dbReference type="AlphaFoldDB" id="A0A8C2JL22"/>
<evidence type="ECO:0000313" key="2">
    <source>
        <dbReference type="Ensembl" id="ENSCCRP00020095154.1"/>
    </source>
</evidence>
<dbReference type="Gene3D" id="3.30.505.10">
    <property type="entry name" value="SH2 domain"/>
    <property type="match status" value="1"/>
</dbReference>
<dbReference type="Proteomes" id="UP000694701">
    <property type="component" value="Unplaced"/>
</dbReference>
<reference evidence="2" key="1">
    <citation type="submission" date="2025-08" db="UniProtKB">
        <authorList>
            <consortium name="Ensembl"/>
        </authorList>
    </citation>
    <scope>IDENTIFICATION</scope>
</reference>
<protein>
    <recommendedName>
        <fullName evidence="4">SH2 domain-containing protein</fullName>
    </recommendedName>
</protein>
<proteinExistence type="predicted"/>
<evidence type="ECO:0000313" key="3">
    <source>
        <dbReference type="Proteomes" id="UP000694701"/>
    </source>
</evidence>
<organism evidence="2 3">
    <name type="scientific">Cyprinus carpio</name>
    <name type="common">Common carp</name>
    <dbReference type="NCBI Taxonomy" id="7962"/>
    <lineage>
        <taxon>Eukaryota</taxon>
        <taxon>Metazoa</taxon>
        <taxon>Chordata</taxon>
        <taxon>Craniata</taxon>
        <taxon>Vertebrata</taxon>
        <taxon>Euteleostomi</taxon>
        <taxon>Actinopterygii</taxon>
        <taxon>Neopterygii</taxon>
        <taxon>Teleostei</taxon>
        <taxon>Ostariophysi</taxon>
        <taxon>Cypriniformes</taxon>
        <taxon>Cyprinidae</taxon>
        <taxon>Cyprininae</taxon>
        <taxon>Cyprinus</taxon>
    </lineage>
</organism>
<sequence length="87" mass="9727">PSEDRSLPKVLPIPNTQARPTGSGYPDTFQALQLCQGLQDHREDHLNKLKKEPVGTFLIRDSRQSDVFFTLSYTAQIPAAAVPQTDY</sequence>
<dbReference type="Ensembl" id="ENSCCRT00020104020.1">
    <property type="protein sequence ID" value="ENSCCRP00020095154.1"/>
    <property type="gene ID" value="ENSCCRG00020043686.1"/>
</dbReference>
<accession>A0A8C2JL22</accession>
<dbReference type="SUPFAM" id="SSF55550">
    <property type="entry name" value="SH2 domain"/>
    <property type="match status" value="1"/>
</dbReference>
<evidence type="ECO:0008006" key="4">
    <source>
        <dbReference type="Google" id="ProtNLM"/>
    </source>
</evidence>
<feature type="region of interest" description="Disordered" evidence="1">
    <location>
        <begin position="1"/>
        <end position="24"/>
    </location>
</feature>
<dbReference type="InterPro" id="IPR036860">
    <property type="entry name" value="SH2_dom_sf"/>
</dbReference>